<protein>
    <submittedName>
        <fullName evidence="3">Uncharacterized protein LOC111105308</fullName>
    </submittedName>
</protein>
<dbReference type="RefSeq" id="XP_022295230.1">
    <property type="nucleotide sequence ID" value="XM_022439522.1"/>
</dbReference>
<accession>A0A8B8AVL7</accession>
<feature type="signal peptide" evidence="1">
    <location>
        <begin position="1"/>
        <end position="18"/>
    </location>
</feature>
<evidence type="ECO:0000256" key="1">
    <source>
        <dbReference type="SAM" id="SignalP"/>
    </source>
</evidence>
<dbReference type="OrthoDB" id="6130544at2759"/>
<sequence>MLLLKTALCLAIVNGVLGQYCDITSANKCWSPMTATMGDLIPSSTPSGVPPAVKVQGVCNGLHKVFACTENKMTDCSPGDRLLYDTARSSATFLCHQGKQGYVDYAQCLFSEASHSRMKTCTSDALPLIKSFLFTMSDLSQLRLMAEPLCGLASTVRDCLFDTARENCGHSAALYLRQYMDATLEPFSRFRSCPPPKPEMEYLLLPEKITTKAKIVPPFESNLSPEVLTSTPPNKGMIPSVPLGGVLSEDSANGVQTAAPQCDRYCFVHQHNLPLSVKQGYDNWCEINCRQGFCPPTSCTCDCSPVRRRIVCEAAGLRFQQGSGGSEWCTNVCQQGFCPKHYCKCRVELEPATGLH</sequence>
<organism evidence="2 3">
    <name type="scientific">Crassostrea virginica</name>
    <name type="common">Eastern oyster</name>
    <dbReference type="NCBI Taxonomy" id="6565"/>
    <lineage>
        <taxon>Eukaryota</taxon>
        <taxon>Metazoa</taxon>
        <taxon>Spiralia</taxon>
        <taxon>Lophotrochozoa</taxon>
        <taxon>Mollusca</taxon>
        <taxon>Bivalvia</taxon>
        <taxon>Autobranchia</taxon>
        <taxon>Pteriomorphia</taxon>
        <taxon>Ostreida</taxon>
        <taxon>Ostreoidea</taxon>
        <taxon>Ostreidae</taxon>
        <taxon>Crassostrea</taxon>
    </lineage>
</organism>
<name>A0A8B8AVL7_CRAVI</name>
<evidence type="ECO:0000313" key="3">
    <source>
        <dbReference type="RefSeq" id="XP_022295230.1"/>
    </source>
</evidence>
<keyword evidence="1" id="KW-0732">Signal</keyword>
<dbReference type="KEGG" id="cvn:111105308"/>
<gene>
    <name evidence="3" type="primary">LOC111105308</name>
</gene>
<dbReference type="GeneID" id="111105308"/>
<dbReference type="Proteomes" id="UP000694844">
    <property type="component" value="Chromosome 7"/>
</dbReference>
<evidence type="ECO:0000313" key="2">
    <source>
        <dbReference type="Proteomes" id="UP000694844"/>
    </source>
</evidence>
<reference evidence="3" key="1">
    <citation type="submission" date="2025-08" db="UniProtKB">
        <authorList>
            <consortium name="RefSeq"/>
        </authorList>
    </citation>
    <scope>IDENTIFICATION</scope>
    <source>
        <tissue evidence="3">Whole sample</tissue>
    </source>
</reference>
<dbReference type="AlphaFoldDB" id="A0A8B8AVL7"/>
<keyword evidence="2" id="KW-1185">Reference proteome</keyword>
<proteinExistence type="predicted"/>
<feature type="chain" id="PRO_5034735221" evidence="1">
    <location>
        <begin position="19"/>
        <end position="356"/>
    </location>
</feature>